<keyword evidence="2 5" id="KW-0238">DNA-binding</keyword>
<dbReference type="InterPro" id="IPR037923">
    <property type="entry name" value="HTH-like"/>
</dbReference>
<dbReference type="GO" id="GO:0043565">
    <property type="term" value="F:sequence-specific DNA binding"/>
    <property type="evidence" value="ECO:0007669"/>
    <property type="project" value="InterPro"/>
</dbReference>
<dbReference type="Gene3D" id="1.10.10.60">
    <property type="entry name" value="Homeodomain-like"/>
    <property type="match status" value="2"/>
</dbReference>
<proteinExistence type="predicted"/>
<keyword evidence="3" id="KW-0804">Transcription</keyword>
<sequence length="290" mass="32865">MYKKKEIFDSEGDTAMHSAHRRYFTEFKDQPLPLYMESVGYNPDQEAFVRPNGYNCYHWLQTVGGKGEFTMGGAKYVMEGGSGILLLPGEAHEYRPLEGKWQTYYMTFGGAQAGGILGTLGLPVSSYYGWDEAAELGGFVPGLLNRMSNERDISGLSVSVEVYRFLTLLKKDGRVNRLPSLSNSVRRLTPVLEFLDRYYADADIGLEDMAHRADITPRHLNTLFKQAFGMTAYAYLILLRLRKAKEMMTLHPRMTVKEVSGLVGFRDASHFVATFRKQEGVTPEQFRLLH</sequence>
<dbReference type="HOGENOM" id="CLU_000445_88_6_9"/>
<dbReference type="PRINTS" id="PR00032">
    <property type="entry name" value="HTHARAC"/>
</dbReference>
<dbReference type="InterPro" id="IPR003313">
    <property type="entry name" value="AraC-bd"/>
</dbReference>
<organism evidence="5 6">
    <name type="scientific">Saccharibacillus sacchari DSM 19268</name>
    <dbReference type="NCBI Taxonomy" id="915437"/>
    <lineage>
        <taxon>Bacteria</taxon>
        <taxon>Bacillati</taxon>
        <taxon>Bacillota</taxon>
        <taxon>Bacilli</taxon>
        <taxon>Bacillales</taxon>
        <taxon>Paenibacillaceae</taxon>
        <taxon>Saccharibacillus</taxon>
    </lineage>
</organism>
<keyword evidence="6" id="KW-1185">Reference proteome</keyword>
<dbReference type="PATRIC" id="fig|915437.3.peg.153"/>
<dbReference type="Proteomes" id="UP000053380">
    <property type="component" value="Unassembled WGS sequence"/>
</dbReference>
<dbReference type="SUPFAM" id="SSF51215">
    <property type="entry name" value="Regulatory protein AraC"/>
    <property type="match status" value="1"/>
</dbReference>
<name>A0A011A107_9BACL</name>
<evidence type="ECO:0000256" key="3">
    <source>
        <dbReference type="ARBA" id="ARBA00023163"/>
    </source>
</evidence>
<dbReference type="Gene3D" id="2.60.120.280">
    <property type="entry name" value="Regulatory protein AraC"/>
    <property type="match status" value="1"/>
</dbReference>
<dbReference type="AlphaFoldDB" id="A0A011A107"/>
<dbReference type="Pfam" id="PF02311">
    <property type="entry name" value="AraC_binding"/>
    <property type="match status" value="1"/>
</dbReference>
<dbReference type="InterPro" id="IPR018060">
    <property type="entry name" value="HTH_AraC"/>
</dbReference>
<dbReference type="PROSITE" id="PS01124">
    <property type="entry name" value="HTH_ARAC_FAMILY_2"/>
    <property type="match status" value="1"/>
</dbReference>
<dbReference type="InterPro" id="IPR009057">
    <property type="entry name" value="Homeodomain-like_sf"/>
</dbReference>
<keyword evidence="1" id="KW-0805">Transcription regulation</keyword>
<evidence type="ECO:0000313" key="6">
    <source>
        <dbReference type="Proteomes" id="UP000053380"/>
    </source>
</evidence>
<dbReference type="GO" id="GO:0003700">
    <property type="term" value="F:DNA-binding transcription factor activity"/>
    <property type="evidence" value="ECO:0007669"/>
    <property type="project" value="InterPro"/>
</dbReference>
<evidence type="ECO:0000256" key="1">
    <source>
        <dbReference type="ARBA" id="ARBA00023015"/>
    </source>
</evidence>
<evidence type="ECO:0000259" key="4">
    <source>
        <dbReference type="PROSITE" id="PS01124"/>
    </source>
</evidence>
<protein>
    <submittedName>
        <fullName evidence="5">Transcriptional regulator containing an amidase domain and an AraC-type DNA-binding HTH domain</fullName>
    </submittedName>
</protein>
<dbReference type="SUPFAM" id="SSF46689">
    <property type="entry name" value="Homeodomain-like"/>
    <property type="match status" value="2"/>
</dbReference>
<feature type="domain" description="HTH araC/xylS-type" evidence="4">
    <location>
        <begin position="189"/>
        <end position="289"/>
    </location>
</feature>
<dbReference type="InterPro" id="IPR020449">
    <property type="entry name" value="Tscrpt_reg_AraC-type_HTH"/>
</dbReference>
<comment type="caution">
    <text evidence="5">The sequence shown here is derived from an EMBL/GenBank/DDBJ whole genome shotgun (WGS) entry which is preliminary data.</text>
</comment>
<evidence type="ECO:0000256" key="2">
    <source>
        <dbReference type="ARBA" id="ARBA00023125"/>
    </source>
</evidence>
<accession>A0A011A107</accession>
<dbReference type="PANTHER" id="PTHR43280">
    <property type="entry name" value="ARAC-FAMILY TRANSCRIPTIONAL REGULATOR"/>
    <property type="match status" value="1"/>
</dbReference>
<dbReference type="Pfam" id="PF12833">
    <property type="entry name" value="HTH_18"/>
    <property type="match status" value="1"/>
</dbReference>
<reference evidence="5 6" key="1">
    <citation type="submission" date="2013-07" db="EMBL/GenBank/DDBJ databases">
        <authorList>
            <consortium name="DOE Joint Genome Institute"/>
            <person name="Anderson I."/>
            <person name="Huntemann M."/>
            <person name="Han J."/>
            <person name="Chen A."/>
            <person name="Kyrpides N."/>
            <person name="Mavromatis K."/>
            <person name="Markowitz V."/>
            <person name="Palaniappan K."/>
            <person name="Ivanova N."/>
            <person name="Schaumberg A."/>
            <person name="Pati A."/>
            <person name="Liolios K."/>
            <person name="Nordberg H.P."/>
            <person name="Cantor M.N."/>
            <person name="Hua S.X."/>
            <person name="Woyke T."/>
        </authorList>
    </citation>
    <scope>NUCLEOTIDE SEQUENCE [LARGE SCALE GENOMIC DNA]</scope>
    <source>
        <strain evidence="5 6">DSM 19268</strain>
    </source>
</reference>
<gene>
    <name evidence="5" type="ORF">SacsacDRAFT_0152</name>
</gene>
<dbReference type="EMBL" id="JFBU01000001">
    <property type="protein sequence ID" value="EXG83187.1"/>
    <property type="molecule type" value="Genomic_DNA"/>
</dbReference>
<dbReference type="PANTHER" id="PTHR43280:SF2">
    <property type="entry name" value="HTH-TYPE TRANSCRIPTIONAL REGULATOR EXSA"/>
    <property type="match status" value="1"/>
</dbReference>
<dbReference type="SMART" id="SM00342">
    <property type="entry name" value="HTH_ARAC"/>
    <property type="match status" value="1"/>
</dbReference>
<evidence type="ECO:0000313" key="5">
    <source>
        <dbReference type="EMBL" id="EXG83187.1"/>
    </source>
</evidence>